<keyword evidence="4 7" id="KW-0067">ATP-binding</keyword>
<comment type="similarity">
    <text evidence="1">Belongs to the ABC transporter superfamily.</text>
</comment>
<accession>A0A1L8RKJ2</accession>
<name>A0A1L8RKJ2_9ENTE</name>
<dbReference type="AlphaFoldDB" id="A0A1L8RKJ2"/>
<dbReference type="GO" id="GO:0016887">
    <property type="term" value="F:ATP hydrolysis activity"/>
    <property type="evidence" value="ECO:0007669"/>
    <property type="project" value="InterPro"/>
</dbReference>
<evidence type="ECO:0000256" key="1">
    <source>
        <dbReference type="ARBA" id="ARBA00005417"/>
    </source>
</evidence>
<organism evidence="7 8">
    <name type="scientific">Enterococcus canis</name>
    <dbReference type="NCBI Taxonomy" id="214095"/>
    <lineage>
        <taxon>Bacteria</taxon>
        <taxon>Bacillati</taxon>
        <taxon>Bacillota</taxon>
        <taxon>Bacilli</taxon>
        <taxon>Lactobacillales</taxon>
        <taxon>Enterococcaceae</taxon>
        <taxon>Enterococcus</taxon>
    </lineage>
</organism>
<gene>
    <name evidence="7" type="ORF">RU97_GL000522</name>
</gene>
<dbReference type="InterPro" id="IPR017871">
    <property type="entry name" value="ABC_transporter-like_CS"/>
</dbReference>
<evidence type="ECO:0000256" key="3">
    <source>
        <dbReference type="ARBA" id="ARBA00022741"/>
    </source>
</evidence>
<dbReference type="Gene3D" id="3.40.50.300">
    <property type="entry name" value="P-loop containing nucleotide triphosphate hydrolases"/>
    <property type="match status" value="1"/>
</dbReference>
<keyword evidence="3" id="KW-0547">Nucleotide-binding</keyword>
<proteinExistence type="inferred from homology"/>
<evidence type="ECO:0000256" key="4">
    <source>
        <dbReference type="ARBA" id="ARBA00022840"/>
    </source>
</evidence>
<evidence type="ECO:0000313" key="7">
    <source>
        <dbReference type="EMBL" id="OJG20289.1"/>
    </source>
</evidence>
<dbReference type="InterPro" id="IPR003439">
    <property type="entry name" value="ABC_transporter-like_ATP-bd"/>
</dbReference>
<sequence length="314" mass="34967">MIVFDHVGKTFNGKKALADVSFEIRTGEIFVLVGSSGSGKTTSLKMMNALQVPTDGDIYFKGKRVKEYDIQKLRWQMGYVLQQIALFPTMTVLENIEVIPEMLGWSKEKRNAKARSLLEAVHLEPDVYAKRMPSELSGGEQQRVGILRALAAEPDVVLMDEPFSALDPISRDQLQNLLLDLHKQFKNTIVFVTHDMNEAMKLGDRIAVMHEGELIQCDTPENIALHPKSAFVAEFFKGTEKTWQPEGQPVSFLQEQGYVSHDTASELPLAQTTTPISGLFSQLAQAGGVRLDAETVLTAQDVLRYLADSKEDAQ</sequence>
<evidence type="ECO:0000259" key="6">
    <source>
        <dbReference type="PROSITE" id="PS50893"/>
    </source>
</evidence>
<evidence type="ECO:0000313" key="8">
    <source>
        <dbReference type="Proteomes" id="UP000181884"/>
    </source>
</evidence>
<dbReference type="PROSITE" id="PS00211">
    <property type="entry name" value="ABC_TRANSPORTER_1"/>
    <property type="match status" value="1"/>
</dbReference>
<dbReference type="InterPro" id="IPR027417">
    <property type="entry name" value="P-loop_NTPase"/>
</dbReference>
<dbReference type="STRING" id="214095.RU97_GL000522"/>
<dbReference type="EC" id="7.6.2.9" evidence="5"/>
<dbReference type="PANTHER" id="PTHR43117:SF4">
    <property type="entry name" value="OSMOPROTECTANT IMPORT ATP-BINDING PROTEIN OSMV"/>
    <property type="match status" value="1"/>
</dbReference>
<dbReference type="PROSITE" id="PS50893">
    <property type="entry name" value="ABC_TRANSPORTER_2"/>
    <property type="match status" value="1"/>
</dbReference>
<reference evidence="7 8" key="1">
    <citation type="submission" date="2014-12" db="EMBL/GenBank/DDBJ databases">
        <title>Draft genome sequences of 29 type strains of Enterococci.</title>
        <authorList>
            <person name="Zhong Z."/>
            <person name="Sun Z."/>
            <person name="Liu W."/>
            <person name="Zhang W."/>
            <person name="Zhang H."/>
        </authorList>
    </citation>
    <scope>NUCLEOTIDE SEQUENCE [LARGE SCALE GENOMIC DNA]</scope>
    <source>
        <strain evidence="7 8">DSM 17029</strain>
    </source>
</reference>
<keyword evidence="2" id="KW-0813">Transport</keyword>
<dbReference type="FunFam" id="3.40.50.300:FF:000425">
    <property type="entry name" value="Probable ABC transporter, ATP-binding subunit"/>
    <property type="match status" value="1"/>
</dbReference>
<comment type="caution">
    <text evidence="7">The sequence shown here is derived from an EMBL/GenBank/DDBJ whole genome shotgun (WGS) entry which is preliminary data.</text>
</comment>
<evidence type="ECO:0000256" key="5">
    <source>
        <dbReference type="ARBA" id="ARBA00066388"/>
    </source>
</evidence>
<protein>
    <recommendedName>
        <fullName evidence="5">ABC-type quaternary amine transporter</fullName>
        <ecNumber evidence="5">7.6.2.9</ecNumber>
    </recommendedName>
</protein>
<dbReference type="EMBL" id="JXKH01000001">
    <property type="protein sequence ID" value="OJG20289.1"/>
    <property type="molecule type" value="Genomic_DNA"/>
</dbReference>
<feature type="domain" description="ABC transporter" evidence="6">
    <location>
        <begin position="2"/>
        <end position="236"/>
    </location>
</feature>
<dbReference type="Pfam" id="PF00005">
    <property type="entry name" value="ABC_tran"/>
    <property type="match status" value="1"/>
</dbReference>
<dbReference type="InterPro" id="IPR003593">
    <property type="entry name" value="AAA+_ATPase"/>
</dbReference>
<dbReference type="PANTHER" id="PTHR43117">
    <property type="entry name" value="OSMOPROTECTANT IMPORT ATP-BINDING PROTEIN OSMV"/>
    <property type="match status" value="1"/>
</dbReference>
<dbReference type="SMART" id="SM00382">
    <property type="entry name" value="AAA"/>
    <property type="match status" value="1"/>
</dbReference>
<dbReference type="SUPFAM" id="SSF52540">
    <property type="entry name" value="P-loop containing nucleoside triphosphate hydrolases"/>
    <property type="match status" value="1"/>
</dbReference>
<evidence type="ECO:0000256" key="2">
    <source>
        <dbReference type="ARBA" id="ARBA00022448"/>
    </source>
</evidence>
<keyword evidence="8" id="KW-1185">Reference proteome</keyword>
<dbReference type="GO" id="GO:0005524">
    <property type="term" value="F:ATP binding"/>
    <property type="evidence" value="ECO:0007669"/>
    <property type="project" value="UniProtKB-KW"/>
</dbReference>
<dbReference type="Proteomes" id="UP000181884">
    <property type="component" value="Unassembled WGS sequence"/>
</dbReference>
<dbReference type="GO" id="GO:0015418">
    <property type="term" value="F:ABC-type quaternary ammonium compound transporting activity"/>
    <property type="evidence" value="ECO:0007669"/>
    <property type="project" value="UniProtKB-EC"/>
</dbReference>